<keyword evidence="1" id="KW-1133">Transmembrane helix</keyword>
<reference evidence="2 3" key="1">
    <citation type="submission" date="2016-10" db="EMBL/GenBank/DDBJ databases">
        <title>Genome sequence of the ascomycete fungus Penicillium subrubescens.</title>
        <authorList>
            <person name="De Vries R.P."/>
            <person name="Peng M."/>
            <person name="Dilokpimol A."/>
            <person name="Hilden K."/>
            <person name="Makela M.R."/>
            <person name="Grigoriev I."/>
            <person name="Riley R."/>
            <person name="Granchi Z."/>
        </authorList>
    </citation>
    <scope>NUCLEOTIDE SEQUENCE [LARGE SCALE GENOMIC DNA]</scope>
    <source>
        <strain evidence="2 3">CBS 132785</strain>
    </source>
</reference>
<accession>A0A1Q5TQM4</accession>
<dbReference type="EMBL" id="MNBE01000625">
    <property type="protein sequence ID" value="OKP02519.1"/>
    <property type="molecule type" value="Genomic_DNA"/>
</dbReference>
<organism evidence="2 3">
    <name type="scientific">Penicillium subrubescens</name>
    <dbReference type="NCBI Taxonomy" id="1316194"/>
    <lineage>
        <taxon>Eukaryota</taxon>
        <taxon>Fungi</taxon>
        <taxon>Dikarya</taxon>
        <taxon>Ascomycota</taxon>
        <taxon>Pezizomycotina</taxon>
        <taxon>Eurotiomycetes</taxon>
        <taxon>Eurotiomycetidae</taxon>
        <taxon>Eurotiales</taxon>
        <taxon>Aspergillaceae</taxon>
        <taxon>Penicillium</taxon>
    </lineage>
</organism>
<keyword evidence="1" id="KW-0812">Transmembrane</keyword>
<sequence>MDVAQAGQDIANVLDKLAEHQEAPSECSFTPIDLLLTAIGVGGAIGILLSLGVVFIGIIYN</sequence>
<dbReference type="AlphaFoldDB" id="A0A1Q5TQM4"/>
<comment type="caution">
    <text evidence="2">The sequence shown here is derived from an EMBL/GenBank/DDBJ whole genome shotgun (WGS) entry which is preliminary data.</text>
</comment>
<evidence type="ECO:0000313" key="2">
    <source>
        <dbReference type="EMBL" id="OKP02519.1"/>
    </source>
</evidence>
<dbReference type="Proteomes" id="UP000186955">
    <property type="component" value="Unassembled WGS sequence"/>
</dbReference>
<feature type="transmembrane region" description="Helical" evidence="1">
    <location>
        <begin position="34"/>
        <end position="60"/>
    </location>
</feature>
<keyword evidence="1" id="KW-0472">Membrane</keyword>
<keyword evidence="3" id="KW-1185">Reference proteome</keyword>
<protein>
    <submittedName>
        <fullName evidence="2">Uncharacterized protein</fullName>
    </submittedName>
</protein>
<evidence type="ECO:0000256" key="1">
    <source>
        <dbReference type="SAM" id="Phobius"/>
    </source>
</evidence>
<evidence type="ECO:0000313" key="3">
    <source>
        <dbReference type="Proteomes" id="UP000186955"/>
    </source>
</evidence>
<gene>
    <name evidence="2" type="ORF">PENSUB_7052</name>
</gene>
<name>A0A1Q5TQM4_9EURO</name>
<proteinExistence type="predicted"/>